<dbReference type="PANTHER" id="PTHR43479:SF11">
    <property type="entry name" value="ACREF_ENVCD OPERON REPRESSOR-RELATED"/>
    <property type="match status" value="1"/>
</dbReference>
<evidence type="ECO:0000256" key="2">
    <source>
        <dbReference type="PROSITE-ProRule" id="PRU00335"/>
    </source>
</evidence>
<dbReference type="InterPro" id="IPR050624">
    <property type="entry name" value="HTH-type_Tx_Regulator"/>
</dbReference>
<feature type="DNA-binding region" description="H-T-H motif" evidence="2">
    <location>
        <begin position="40"/>
        <end position="59"/>
    </location>
</feature>
<sequence length="216" mass="25559">MRLFVKTRTSDRAKEKEETRNHIIEVTKKAFLEKGYRGVSMRDISNMSGIGLSNIYNYFKNKEEIFSCIVHPVLEAFNDILSKHNEDSLTSMDFLFSQDLQHEFIRMTLSIVIRFREELQIILNSSQGSIFEDFRQQLIDRNKTIGMKYMKKIKKCYPELNTNVSPLLIELNSVNYVTVFDLIVENHNRPQKEIEKFVSQYIQYETAGWKEIMQVH</sequence>
<proteinExistence type="predicted"/>
<dbReference type="Gene3D" id="1.10.357.10">
    <property type="entry name" value="Tetracycline Repressor, domain 2"/>
    <property type="match status" value="1"/>
</dbReference>
<protein>
    <submittedName>
        <fullName evidence="4">Toluene efflux pump ttgABC operon repressor</fullName>
    </submittedName>
</protein>
<feature type="domain" description="HTH tetR-type" evidence="3">
    <location>
        <begin position="17"/>
        <end position="77"/>
    </location>
</feature>
<evidence type="ECO:0000256" key="1">
    <source>
        <dbReference type="ARBA" id="ARBA00023125"/>
    </source>
</evidence>
<reference evidence="4 5" key="1">
    <citation type="submission" date="2018-06" db="EMBL/GenBank/DDBJ databases">
        <authorList>
            <consortium name="Pathogen Informatics"/>
            <person name="Doyle S."/>
        </authorList>
    </citation>
    <scope>NUCLEOTIDE SEQUENCE [LARGE SCALE GENOMIC DNA]</scope>
    <source>
        <strain evidence="4 5">NCTC11632</strain>
    </source>
</reference>
<dbReference type="InterPro" id="IPR001647">
    <property type="entry name" value="HTH_TetR"/>
</dbReference>
<name>A0A379E8H3_9PORP</name>
<evidence type="ECO:0000313" key="4">
    <source>
        <dbReference type="EMBL" id="SUB88604.1"/>
    </source>
</evidence>
<dbReference type="EMBL" id="UGTF01000002">
    <property type="protein sequence ID" value="SUB88604.1"/>
    <property type="molecule type" value="Genomic_DNA"/>
</dbReference>
<dbReference type="PANTHER" id="PTHR43479">
    <property type="entry name" value="ACREF/ENVCD OPERON REPRESSOR-RELATED"/>
    <property type="match status" value="1"/>
</dbReference>
<dbReference type="Pfam" id="PF00440">
    <property type="entry name" value="TetR_N"/>
    <property type="match status" value="1"/>
</dbReference>
<dbReference type="InterPro" id="IPR009057">
    <property type="entry name" value="Homeodomain-like_sf"/>
</dbReference>
<dbReference type="AlphaFoldDB" id="A0A379E8H3"/>
<dbReference type="SUPFAM" id="SSF46689">
    <property type="entry name" value="Homeodomain-like"/>
    <property type="match status" value="1"/>
</dbReference>
<dbReference type="PRINTS" id="PR00455">
    <property type="entry name" value="HTHTETR"/>
</dbReference>
<accession>A0A379E8H3</accession>
<keyword evidence="1 2" id="KW-0238">DNA-binding</keyword>
<gene>
    <name evidence="4" type="primary">ttgR</name>
    <name evidence="4" type="ORF">NCTC11632_00675</name>
</gene>
<dbReference type="Proteomes" id="UP000254156">
    <property type="component" value="Unassembled WGS sequence"/>
</dbReference>
<evidence type="ECO:0000259" key="3">
    <source>
        <dbReference type="PROSITE" id="PS50977"/>
    </source>
</evidence>
<evidence type="ECO:0000313" key="5">
    <source>
        <dbReference type="Proteomes" id="UP000254156"/>
    </source>
</evidence>
<dbReference type="PROSITE" id="PS50977">
    <property type="entry name" value="HTH_TETR_2"/>
    <property type="match status" value="1"/>
</dbReference>
<organism evidence="4 5">
    <name type="scientific">Porphyromonas macacae</name>
    <dbReference type="NCBI Taxonomy" id="28115"/>
    <lineage>
        <taxon>Bacteria</taxon>
        <taxon>Pseudomonadati</taxon>
        <taxon>Bacteroidota</taxon>
        <taxon>Bacteroidia</taxon>
        <taxon>Bacteroidales</taxon>
        <taxon>Porphyromonadaceae</taxon>
        <taxon>Porphyromonas</taxon>
    </lineage>
</organism>
<dbReference type="GO" id="GO:0003677">
    <property type="term" value="F:DNA binding"/>
    <property type="evidence" value="ECO:0007669"/>
    <property type="project" value="UniProtKB-UniRule"/>
</dbReference>